<reference evidence="1 2" key="1">
    <citation type="submission" date="2017-08" db="EMBL/GenBank/DDBJ databases">
        <title>Infants hospitalized years apart are colonized by the same room-sourced microbial strains.</title>
        <authorList>
            <person name="Brooks B."/>
            <person name="Olm M.R."/>
            <person name="Firek B.A."/>
            <person name="Baker R."/>
            <person name="Thomas B.C."/>
            <person name="Morowitz M.J."/>
            <person name="Banfield J.F."/>
        </authorList>
    </citation>
    <scope>NUCLEOTIDE SEQUENCE [LARGE SCALE GENOMIC DNA]</scope>
    <source>
        <strain evidence="1">S2_005_002_R2_29</strain>
    </source>
</reference>
<name>A0A2W5PFD4_9BACT</name>
<dbReference type="AlphaFoldDB" id="A0A2W5PFD4"/>
<accession>A0A2W5PFD4</accession>
<proteinExistence type="predicted"/>
<evidence type="ECO:0000313" key="2">
    <source>
        <dbReference type="Proteomes" id="UP000249417"/>
    </source>
</evidence>
<protein>
    <submittedName>
        <fullName evidence="1">Uncharacterized protein</fullName>
    </submittedName>
</protein>
<organism evidence="1 2">
    <name type="scientific">Micavibrio aeruginosavorus</name>
    <dbReference type="NCBI Taxonomy" id="349221"/>
    <lineage>
        <taxon>Bacteria</taxon>
        <taxon>Pseudomonadati</taxon>
        <taxon>Bdellovibrionota</taxon>
        <taxon>Bdellovibrionia</taxon>
        <taxon>Bdellovibrionales</taxon>
        <taxon>Pseudobdellovibrionaceae</taxon>
        <taxon>Micavibrio</taxon>
    </lineage>
</organism>
<evidence type="ECO:0000313" key="1">
    <source>
        <dbReference type="EMBL" id="PZQ43227.1"/>
    </source>
</evidence>
<sequence>MTLFRSISKAFNAATAYAVEDFFGEMLLPMPQKGEFTKTWERGALVFINPAACSLRINDRAVKTPKNDPDVLQPIATRYAEDARIEINPGITCPARKQDILQTYRSLKERGLFFWDQKGQNCGYLPLAATQGIQTAPVVIDPEAVSKLGQSVKLGAYYLFIKRHAENRIINMISPAVPLPQADQSIYDPLRDAFRMAWDDGDQPHAIRERVVDFWQECQDMKERGLMVNGWLNNPRVVRQNYKNAYEGSLKYERRLCGA</sequence>
<dbReference type="Proteomes" id="UP000249417">
    <property type="component" value="Unassembled WGS sequence"/>
</dbReference>
<dbReference type="EMBL" id="QFQB01000174">
    <property type="protein sequence ID" value="PZQ43227.1"/>
    <property type="molecule type" value="Genomic_DNA"/>
</dbReference>
<gene>
    <name evidence="1" type="ORF">DI551_12520</name>
</gene>
<comment type="caution">
    <text evidence="1">The sequence shown here is derived from an EMBL/GenBank/DDBJ whole genome shotgun (WGS) entry which is preliminary data.</text>
</comment>